<organism evidence="1">
    <name type="scientific">mine drainage metagenome</name>
    <dbReference type="NCBI Taxonomy" id="410659"/>
    <lineage>
        <taxon>unclassified sequences</taxon>
        <taxon>metagenomes</taxon>
        <taxon>ecological metagenomes</taxon>
    </lineage>
</organism>
<dbReference type="AlphaFoldDB" id="A0A1J5NX43"/>
<sequence>MSSGRKSNSTRFSDALTAISHKLAALNQTAFRASASQSHTSCGKRCGARTAASSTFVSSRKTRRIINLA</sequence>
<reference evidence="1" key="1">
    <citation type="submission" date="2016-10" db="EMBL/GenBank/DDBJ databases">
        <title>Sequence of Gallionella enrichment culture.</title>
        <authorList>
            <person name="Poehlein A."/>
            <person name="Muehling M."/>
            <person name="Daniel R."/>
        </authorList>
    </citation>
    <scope>NUCLEOTIDE SEQUENCE</scope>
</reference>
<dbReference type="EMBL" id="MLJW01008673">
    <property type="protein sequence ID" value="OIQ63809.1"/>
    <property type="molecule type" value="Genomic_DNA"/>
</dbReference>
<name>A0A1J5NX43_9ZZZZ</name>
<accession>A0A1J5NX43</accession>
<proteinExistence type="predicted"/>
<gene>
    <name evidence="1" type="ORF">GALL_546500</name>
</gene>
<evidence type="ECO:0000313" key="1">
    <source>
        <dbReference type="EMBL" id="OIQ63809.1"/>
    </source>
</evidence>
<comment type="caution">
    <text evidence="1">The sequence shown here is derived from an EMBL/GenBank/DDBJ whole genome shotgun (WGS) entry which is preliminary data.</text>
</comment>
<protein>
    <submittedName>
        <fullName evidence="1">Uncharacterized protein</fullName>
    </submittedName>
</protein>